<dbReference type="Gene3D" id="1.20.120.1220">
    <property type="match status" value="1"/>
</dbReference>
<dbReference type="EC" id="3.4.23.43" evidence="9"/>
<dbReference type="PANTHER" id="PTHR30487">
    <property type="entry name" value="TYPE 4 PREPILIN-LIKE PROTEINS LEADER PEPTIDE-PROCESSING ENZYME"/>
    <property type="match status" value="1"/>
</dbReference>
<keyword evidence="9" id="KW-0511">Multifunctional enzyme</keyword>
<feature type="domain" description="Prepilin type IV endopeptidase peptidase" evidence="11">
    <location>
        <begin position="144"/>
        <end position="251"/>
    </location>
</feature>
<evidence type="ECO:0000256" key="5">
    <source>
        <dbReference type="ARBA" id="ARBA00022692"/>
    </source>
</evidence>
<comment type="caution">
    <text evidence="13">The sequence shown here is derived from an EMBL/GenBank/DDBJ whole genome shotgun (WGS) entry which is preliminary data.</text>
</comment>
<evidence type="ECO:0000259" key="11">
    <source>
        <dbReference type="Pfam" id="PF01478"/>
    </source>
</evidence>
<keyword evidence="14" id="KW-1185">Reference proteome</keyword>
<dbReference type="InterPro" id="IPR050882">
    <property type="entry name" value="Prepilin_peptidase/N-MTase"/>
</dbReference>
<accession>A0ABY1NE38</accession>
<keyword evidence="5 9" id="KW-0812">Transmembrane</keyword>
<keyword evidence="4" id="KW-0997">Cell inner membrane</keyword>
<feature type="transmembrane region" description="Helical" evidence="10">
    <location>
        <begin position="188"/>
        <end position="207"/>
    </location>
</feature>
<gene>
    <name evidence="13" type="ORF">SAMN06265373_101591</name>
</gene>
<dbReference type="EMBL" id="FXTY01000001">
    <property type="protein sequence ID" value="SMP05663.1"/>
    <property type="molecule type" value="Genomic_DNA"/>
</dbReference>
<keyword evidence="9" id="KW-0808">Transferase</keyword>
<evidence type="ECO:0000256" key="9">
    <source>
        <dbReference type="RuleBase" id="RU003794"/>
    </source>
</evidence>
<evidence type="ECO:0000259" key="12">
    <source>
        <dbReference type="Pfam" id="PF06750"/>
    </source>
</evidence>
<feature type="transmembrane region" description="Helical" evidence="10">
    <location>
        <begin position="165"/>
        <end position="182"/>
    </location>
</feature>
<dbReference type="PANTHER" id="PTHR30487:SF0">
    <property type="entry name" value="PREPILIN LEADER PEPTIDASE_N-METHYLTRANSFERASE-RELATED"/>
    <property type="match status" value="1"/>
</dbReference>
<keyword evidence="7 10" id="KW-0472">Membrane</keyword>
<reference evidence="13 14" key="1">
    <citation type="submission" date="2017-05" db="EMBL/GenBank/DDBJ databases">
        <authorList>
            <person name="Varghese N."/>
            <person name="Submissions S."/>
        </authorList>
    </citation>
    <scope>NUCLEOTIDE SEQUENCE [LARGE SCALE GENOMIC DNA]</scope>
    <source>
        <strain evidence="13 14">DSM 29734</strain>
    </source>
</reference>
<evidence type="ECO:0000256" key="1">
    <source>
        <dbReference type="ARBA" id="ARBA00004429"/>
    </source>
</evidence>
<dbReference type="PRINTS" id="PR00864">
    <property type="entry name" value="PREPILNPTASE"/>
</dbReference>
<dbReference type="Pfam" id="PF01478">
    <property type="entry name" value="Peptidase_A24"/>
    <property type="match status" value="1"/>
</dbReference>
<dbReference type="EC" id="2.1.1.-" evidence="9"/>
<comment type="similarity">
    <text evidence="2 8">Belongs to the peptidase A24 family.</text>
</comment>
<feature type="transmembrane region" description="Helical" evidence="10">
    <location>
        <begin position="227"/>
        <end position="253"/>
    </location>
</feature>
<evidence type="ECO:0000256" key="7">
    <source>
        <dbReference type="ARBA" id="ARBA00023136"/>
    </source>
</evidence>
<keyword evidence="9" id="KW-0645">Protease</keyword>
<comment type="function">
    <text evidence="9">Plays an essential role in type IV pili and type II pseudopili formation by proteolytically removing the leader sequence from substrate proteins and subsequently monomethylating the alpha-amino group of the newly exposed N-terminal phenylalanine.</text>
</comment>
<evidence type="ECO:0000256" key="6">
    <source>
        <dbReference type="ARBA" id="ARBA00022989"/>
    </source>
</evidence>
<keyword evidence="9" id="KW-0489">Methyltransferase</keyword>
<dbReference type="Proteomes" id="UP001157961">
    <property type="component" value="Unassembled WGS sequence"/>
</dbReference>
<evidence type="ECO:0000313" key="14">
    <source>
        <dbReference type="Proteomes" id="UP001157961"/>
    </source>
</evidence>
<name>A0ABY1NE38_9RHOB</name>
<keyword evidence="6 10" id="KW-1133">Transmembrane helix</keyword>
<evidence type="ECO:0000256" key="2">
    <source>
        <dbReference type="ARBA" id="ARBA00005801"/>
    </source>
</evidence>
<keyword evidence="3" id="KW-1003">Cell membrane</keyword>
<comment type="subcellular location">
    <subcellularLocation>
        <location evidence="1">Cell inner membrane</location>
        <topology evidence="1">Multi-pass membrane protein</topology>
    </subcellularLocation>
    <subcellularLocation>
        <location evidence="9">Cell membrane</location>
        <topology evidence="9">Multi-pass membrane protein</topology>
    </subcellularLocation>
</comment>
<dbReference type="InterPro" id="IPR000045">
    <property type="entry name" value="Prepilin_IV_endopep_pep"/>
</dbReference>
<evidence type="ECO:0000256" key="3">
    <source>
        <dbReference type="ARBA" id="ARBA00022475"/>
    </source>
</evidence>
<dbReference type="InterPro" id="IPR014032">
    <property type="entry name" value="Peptidase_A24A_bac"/>
</dbReference>
<feature type="transmembrane region" description="Helical" evidence="10">
    <location>
        <begin position="139"/>
        <end position="158"/>
    </location>
</feature>
<evidence type="ECO:0000256" key="10">
    <source>
        <dbReference type="SAM" id="Phobius"/>
    </source>
</evidence>
<organism evidence="13 14">
    <name type="scientific">Shimia sagamensis</name>
    <dbReference type="NCBI Taxonomy" id="1566352"/>
    <lineage>
        <taxon>Bacteria</taxon>
        <taxon>Pseudomonadati</taxon>
        <taxon>Pseudomonadota</taxon>
        <taxon>Alphaproteobacteria</taxon>
        <taxon>Rhodobacterales</taxon>
        <taxon>Roseobacteraceae</taxon>
    </lineage>
</organism>
<sequence>MAAGTVCPFSPYASLSQASNGQYNLKRAKLSCPNCLSLPVTDPTSLFLLLVSPAIGSFLGVLVDRLPRGENVVSRRSFCRSCGEQLNIGDLVPVLSFVWSKGRCRHCDSSIPPWVLYLEISAIAVAGFAVIASDTEATMLLTAVFLWLLLGLAVSDLLWMRLPDLLTVLLFVFGLIASMGPGGSGVEMALLGAALGAGSFLVLRIIYHALRGGEGLGLGDVKLMAGLGAFAGPFDLPLLVFGGALLGILWGAIRHRRGDNLGQQSIPFGTALCLAAVLLWLGRVTGLLN</sequence>
<evidence type="ECO:0000313" key="13">
    <source>
        <dbReference type="EMBL" id="SMP05663.1"/>
    </source>
</evidence>
<evidence type="ECO:0000256" key="8">
    <source>
        <dbReference type="RuleBase" id="RU003793"/>
    </source>
</evidence>
<comment type="catalytic activity">
    <reaction evidence="9">
        <text>Typically cleaves a -Gly-|-Phe- bond to release an N-terminal, basic peptide of 5-8 residues from type IV prepilin, and then N-methylates the new N-terminal amino group, the methyl donor being S-adenosyl-L-methionine.</text>
        <dbReference type="EC" id="3.4.23.43"/>
    </reaction>
</comment>
<dbReference type="Pfam" id="PF06750">
    <property type="entry name" value="A24_N_bact"/>
    <property type="match status" value="1"/>
</dbReference>
<feature type="transmembrane region" description="Helical" evidence="10">
    <location>
        <begin position="114"/>
        <end position="133"/>
    </location>
</feature>
<feature type="transmembrane region" description="Helical" evidence="10">
    <location>
        <begin position="46"/>
        <end position="66"/>
    </location>
</feature>
<proteinExistence type="inferred from homology"/>
<keyword evidence="9" id="KW-0378">Hydrolase</keyword>
<protein>
    <recommendedName>
        <fullName evidence="9">Prepilin leader peptidase/N-methyltransferase</fullName>
        <ecNumber evidence="9">2.1.1.-</ecNumber>
        <ecNumber evidence="9">3.4.23.43</ecNumber>
    </recommendedName>
</protein>
<feature type="domain" description="Prepilin peptidase A24 N-terminal" evidence="12">
    <location>
        <begin position="52"/>
        <end position="130"/>
    </location>
</feature>
<evidence type="ECO:0000256" key="4">
    <source>
        <dbReference type="ARBA" id="ARBA00022519"/>
    </source>
</evidence>
<feature type="transmembrane region" description="Helical" evidence="10">
    <location>
        <begin position="265"/>
        <end position="282"/>
    </location>
</feature>
<dbReference type="InterPro" id="IPR010627">
    <property type="entry name" value="Prepilin_pept_A24_N"/>
</dbReference>